<protein>
    <submittedName>
        <fullName evidence="2">DUF262 domain-containing protein</fullName>
    </submittedName>
</protein>
<evidence type="ECO:0000313" key="3">
    <source>
        <dbReference type="Proteomes" id="UP001623661"/>
    </source>
</evidence>
<name>A0ABW8TUU1_9CLOT</name>
<proteinExistence type="predicted"/>
<dbReference type="RefSeq" id="WP_406765869.1">
    <property type="nucleotide sequence ID" value="NZ_JBJHZY010000003.1"/>
</dbReference>
<evidence type="ECO:0000259" key="1">
    <source>
        <dbReference type="Pfam" id="PF03235"/>
    </source>
</evidence>
<gene>
    <name evidence="2" type="ORF">ACJDUH_14220</name>
</gene>
<dbReference type="Pfam" id="PF03235">
    <property type="entry name" value="GmrSD_N"/>
    <property type="match status" value="1"/>
</dbReference>
<dbReference type="EMBL" id="JBJHZY010000003">
    <property type="protein sequence ID" value="MFL0269240.1"/>
    <property type="molecule type" value="Genomic_DNA"/>
</dbReference>
<dbReference type="InterPro" id="IPR004919">
    <property type="entry name" value="GmrSD_N"/>
</dbReference>
<keyword evidence="3" id="KW-1185">Reference proteome</keyword>
<organism evidence="2 3">
    <name type="scientific">Candidatus Clostridium radicumherbarum</name>
    <dbReference type="NCBI Taxonomy" id="3381662"/>
    <lineage>
        <taxon>Bacteria</taxon>
        <taxon>Bacillati</taxon>
        <taxon>Bacillota</taxon>
        <taxon>Clostridia</taxon>
        <taxon>Eubacteriales</taxon>
        <taxon>Clostridiaceae</taxon>
        <taxon>Clostridium</taxon>
    </lineage>
</organism>
<feature type="domain" description="GmrSD restriction endonucleases N-terminal" evidence="1">
    <location>
        <begin position="29"/>
        <end position="219"/>
    </location>
</feature>
<reference evidence="2 3" key="1">
    <citation type="submission" date="2024-11" db="EMBL/GenBank/DDBJ databases">
        <authorList>
            <person name="Heng Y.C."/>
            <person name="Lim A.C.H."/>
            <person name="Lee J.K.Y."/>
            <person name="Kittelmann S."/>
        </authorList>
    </citation>
    <scope>NUCLEOTIDE SEQUENCE [LARGE SCALE GENOMIC DNA]</scope>
    <source>
        <strain evidence="2 3">WILCCON 0202</strain>
    </source>
</reference>
<accession>A0ABW8TUU1</accession>
<dbReference type="Proteomes" id="UP001623661">
    <property type="component" value="Unassembled WGS sequence"/>
</dbReference>
<evidence type="ECO:0000313" key="2">
    <source>
        <dbReference type="EMBL" id="MFL0269240.1"/>
    </source>
</evidence>
<comment type="caution">
    <text evidence="2">The sequence shown here is derived from an EMBL/GenBank/DDBJ whole genome shotgun (WGS) entry which is preliminary data.</text>
</comment>
<sequence length="401" mass="46241">MKINKKLISASSFNPTKKTFQMTVSEMNEKIDVQEFSLPLYQRDISWTVQKSIDLFNYQLLGKAPVSPISINVINNTDDCVPQVSFVERELINNIVRGQFSVADGQQRLTTNYKAYIHHDDFRNVVLDLAKGQFTQAEDAIKKHQIPVGVLLNKEDNVLFKYINKSSVLKDPEVMSLLVQIRSKMKNYNYTINQAEDLNEDEQIEWFEVLNNAGSRVSILQMRFSKLKAHGIDIYVQYTSKFKERLKDLGYDFFVPQKTGVSYPVATLNSAYEVITGRRHTDGYTPIPSDTKENQLCNLDPEELTKCFKMTLDALDMALEFIEDNNLKEPDRIDYITYLTGYFVFNSEGIDESNKAELIDWYNKVDFTNKSNTERREIFSRLILMGDQTGYLLADCQDSVS</sequence>